<reference evidence="1 2" key="1">
    <citation type="submission" date="2020-08" db="EMBL/GenBank/DDBJ databases">
        <title>Genomic Encyclopedia of Type Strains, Phase III (KMG-III): the genomes of soil and plant-associated and newly described type strains.</title>
        <authorList>
            <person name="Whitman W."/>
        </authorList>
    </citation>
    <scope>NUCLEOTIDE SEQUENCE [LARGE SCALE GENOMIC DNA]</scope>
    <source>
        <strain evidence="1 2">CECT 3302</strain>
    </source>
</reference>
<sequence>MAHLTREVWAIAPRNGSNEGSTGGNEDRPWARWFARSGSLQVEPAEAGEQARRLLDADGLAAALRFNERVLDTLTGDLAGLVDYVTVLDGATTDEVLNTQKLIDNAFARVAAHGVDRFVAWLAELRTQGHPAIAVQALHAYGRIADSDPAAAATSLDSAADRVILIAAAALHRPPEDAARLAIETEHDASIAYAVIHDVLRQRTVPDIARFLRALHLLGATALVNDTVKQFAALSSGRSNLDKALLYVALDATPRLREIALDLLWRTLGAIGDLGRTPGPGQQHDLVAAFWALCPGGRVLEDWFKVRLDGSENAEEAREQVVLLLRGSRGPGRDRLVAALAADATPTNLKRICDTLMDEGSEAEAAMIVRALARSGHIERLGDFLDRWSWAQASGETTRNLLEWVLTPDGPDREPMGSAVVEGIVSHLADAHGKTLGEDLRRQAATLVRLRPPEEIVGLLDRVPSRVGRRGRSAVAADVGWRLAEVLLVYPAPTEERYVAWYADCLAALTAAGFADAVRTSWHHLADEAIDRRGAGPTIAETAHQLRRAASAAGEGHRQELAGTADRLLVRYLDQAQSVTPTDIVGITTRLRLHRYPTASRAEVLRRSVGRWQDRARVVAVVESLVAAGQDEEAEWVRSGSS</sequence>
<accession>A0A7W5A4A6</accession>
<organism evidence="1 2">
    <name type="scientific">Nocardioides albus</name>
    <dbReference type="NCBI Taxonomy" id="1841"/>
    <lineage>
        <taxon>Bacteria</taxon>
        <taxon>Bacillati</taxon>
        <taxon>Actinomycetota</taxon>
        <taxon>Actinomycetes</taxon>
        <taxon>Propionibacteriales</taxon>
        <taxon>Nocardioidaceae</taxon>
        <taxon>Nocardioides</taxon>
    </lineage>
</organism>
<dbReference type="EMBL" id="JACHXG010000004">
    <property type="protein sequence ID" value="MBB3089431.1"/>
    <property type="molecule type" value="Genomic_DNA"/>
</dbReference>
<dbReference type="Proteomes" id="UP000577707">
    <property type="component" value="Unassembled WGS sequence"/>
</dbReference>
<dbReference type="RefSeq" id="WP_183545342.1">
    <property type="nucleotide sequence ID" value="NZ_BMQT01000002.1"/>
</dbReference>
<comment type="caution">
    <text evidence="1">The sequence shown here is derived from an EMBL/GenBank/DDBJ whole genome shotgun (WGS) entry which is preliminary data.</text>
</comment>
<dbReference type="AlphaFoldDB" id="A0A7W5A4A6"/>
<gene>
    <name evidence="1" type="ORF">FHS12_002377</name>
</gene>
<evidence type="ECO:0000313" key="2">
    <source>
        <dbReference type="Proteomes" id="UP000577707"/>
    </source>
</evidence>
<protein>
    <submittedName>
        <fullName evidence="1">Uncharacterized protein</fullName>
    </submittedName>
</protein>
<evidence type="ECO:0000313" key="1">
    <source>
        <dbReference type="EMBL" id="MBB3089431.1"/>
    </source>
</evidence>
<proteinExistence type="predicted"/>
<keyword evidence="2" id="KW-1185">Reference proteome</keyword>
<name>A0A7W5A4A6_9ACTN</name>